<dbReference type="AlphaFoldDB" id="A0A822XMC1"/>
<feature type="transmembrane region" description="Helical" evidence="7">
    <location>
        <begin position="107"/>
        <end position="126"/>
    </location>
</feature>
<keyword evidence="4" id="KW-1001">Plastid inner membrane</keyword>
<dbReference type="InterPro" id="IPR005691">
    <property type="entry name" value="Tic20"/>
</dbReference>
<evidence type="ECO:0000256" key="4">
    <source>
        <dbReference type="ARBA" id="ARBA00022780"/>
    </source>
</evidence>
<evidence type="ECO:0000256" key="6">
    <source>
        <dbReference type="ARBA" id="ARBA00023136"/>
    </source>
</evidence>
<organism evidence="8 9">
    <name type="scientific">Nelumbo nucifera</name>
    <name type="common">Sacred lotus</name>
    <dbReference type="NCBI Taxonomy" id="4432"/>
    <lineage>
        <taxon>Eukaryota</taxon>
        <taxon>Viridiplantae</taxon>
        <taxon>Streptophyta</taxon>
        <taxon>Embryophyta</taxon>
        <taxon>Tracheophyta</taxon>
        <taxon>Spermatophyta</taxon>
        <taxon>Magnoliopsida</taxon>
        <taxon>Proteales</taxon>
        <taxon>Nelumbonaceae</taxon>
        <taxon>Nelumbo</taxon>
    </lineage>
</organism>
<keyword evidence="6 7" id="KW-0472">Membrane</keyword>
<reference evidence="8 9" key="1">
    <citation type="journal article" date="2020" name="Mol. Biol. Evol.">
        <title>Distinct Expression and Methylation Patterns for Genes with Different Fates following a Single Whole-Genome Duplication in Flowering Plants.</title>
        <authorList>
            <person name="Shi T."/>
            <person name="Rahmani R.S."/>
            <person name="Gugger P.F."/>
            <person name="Wang M."/>
            <person name="Li H."/>
            <person name="Zhang Y."/>
            <person name="Li Z."/>
            <person name="Wang Q."/>
            <person name="Van de Peer Y."/>
            <person name="Marchal K."/>
            <person name="Chen J."/>
        </authorList>
    </citation>
    <scope>NUCLEOTIDE SEQUENCE [LARGE SCALE GENOMIC DNA]</scope>
    <source>
        <tissue evidence="8">Leaf</tissue>
    </source>
</reference>
<dbReference type="Pfam" id="PF16166">
    <property type="entry name" value="TIC20"/>
    <property type="match status" value="1"/>
</dbReference>
<keyword evidence="7" id="KW-0934">Plastid</keyword>
<dbReference type="PANTHER" id="PTHR33510">
    <property type="entry name" value="PROTEIN TIC 20-II, CHLOROPLASTIC"/>
    <property type="match status" value="1"/>
</dbReference>
<dbReference type="GO" id="GO:0009706">
    <property type="term" value="C:chloroplast inner membrane"/>
    <property type="evidence" value="ECO:0007669"/>
    <property type="project" value="UniProtKB-SubCell"/>
</dbReference>
<evidence type="ECO:0000256" key="5">
    <source>
        <dbReference type="ARBA" id="ARBA00022989"/>
    </source>
</evidence>
<protein>
    <recommendedName>
        <fullName evidence="7">Protein TIC 20</fullName>
    </recommendedName>
</protein>
<keyword evidence="7" id="KW-0150">Chloroplast</keyword>
<accession>A0A822XMC1</accession>
<gene>
    <name evidence="8" type="ORF">HUJ06_021682</name>
</gene>
<sequence>MATLLSFSGSPVVVYHRTHPTSLSSLRHSCFLTLVNPKKKLRGSFRHNRPISAQSNGGNSADTPDRLISALCYFYPFFDGIQYGKYVITQFSPIQILLQPLVPAIRVFKSFPFNGFLVFLALYFVVVRNPNFSRYVRFNTMQAIVLDVLLIFPDLLERSFNPREGLGLDLVMSLDSTVFLFLLVCLIYGSTSCLLGQVPRLPIVAEAAERQVL</sequence>
<evidence type="ECO:0000256" key="2">
    <source>
        <dbReference type="ARBA" id="ARBA00009596"/>
    </source>
</evidence>
<keyword evidence="5 7" id="KW-1133">Transmembrane helix</keyword>
<proteinExistence type="inferred from homology"/>
<evidence type="ECO:0000256" key="1">
    <source>
        <dbReference type="ARBA" id="ARBA00004478"/>
    </source>
</evidence>
<dbReference type="EMBL" id="DUZY01000001">
    <property type="protein sequence ID" value="DAD20219.1"/>
    <property type="molecule type" value="Genomic_DNA"/>
</dbReference>
<keyword evidence="3 7" id="KW-0812">Transmembrane</keyword>
<comment type="caution">
    <text evidence="8">The sequence shown here is derived from an EMBL/GenBank/DDBJ whole genome shotgun (WGS) entry which is preliminary data.</text>
</comment>
<feature type="transmembrane region" description="Helical" evidence="7">
    <location>
        <begin position="138"/>
        <end position="156"/>
    </location>
</feature>
<comment type="caution">
    <text evidence="7">Lacks conserved residue(s) required for the propagation of feature annotation.</text>
</comment>
<feature type="transmembrane region" description="Helical" evidence="7">
    <location>
        <begin position="176"/>
        <end position="195"/>
    </location>
</feature>
<dbReference type="PANTHER" id="PTHR33510:SF11">
    <property type="entry name" value="PROTEIN TIC 20-V, CHLOROPLASTIC"/>
    <property type="match status" value="1"/>
</dbReference>
<comment type="subcellular location">
    <subcellularLocation>
        <location evidence="1">Plastid</location>
        <location evidence="1">Chloroplast inner membrane</location>
        <topology evidence="1">Multi-pass membrane protein</topology>
    </subcellularLocation>
    <subcellularLocation>
        <location evidence="7">Plastid</location>
        <location evidence="7">Chloroplast membrane</location>
        <topology evidence="7">Multi-pass membrane protein</topology>
    </subcellularLocation>
</comment>
<comment type="similarity">
    <text evidence="2 7">Belongs to the Tic20 family.</text>
</comment>
<evidence type="ECO:0000256" key="7">
    <source>
        <dbReference type="RuleBase" id="RU367003"/>
    </source>
</evidence>
<evidence type="ECO:0000313" key="8">
    <source>
        <dbReference type="EMBL" id="DAD20219.1"/>
    </source>
</evidence>
<dbReference type="Proteomes" id="UP000607653">
    <property type="component" value="Unassembled WGS sequence"/>
</dbReference>
<comment type="function">
    <text evidence="7">Involved in protein precursor import into chloroplasts.</text>
</comment>
<name>A0A822XMC1_NELNU</name>
<evidence type="ECO:0000313" key="9">
    <source>
        <dbReference type="Proteomes" id="UP000607653"/>
    </source>
</evidence>
<evidence type="ECO:0000256" key="3">
    <source>
        <dbReference type="ARBA" id="ARBA00022692"/>
    </source>
</evidence>
<keyword evidence="9" id="KW-1185">Reference proteome</keyword>